<dbReference type="FunFam" id="2.60.300.12:FF:000006">
    <property type="entry name" value="Iron-sulfur cluster assembly 2 mitochondrial"/>
    <property type="match status" value="1"/>
</dbReference>
<evidence type="ECO:0000256" key="1">
    <source>
        <dbReference type="ARBA" id="ARBA00004173"/>
    </source>
</evidence>
<dbReference type="GO" id="GO:0016226">
    <property type="term" value="P:iron-sulfur cluster assembly"/>
    <property type="evidence" value="ECO:0007669"/>
    <property type="project" value="InterPro"/>
</dbReference>
<dbReference type="PhylomeDB" id="A0A0G4HYX8"/>
<evidence type="ECO:0000256" key="4">
    <source>
        <dbReference type="ARBA" id="ARBA00022485"/>
    </source>
</evidence>
<comment type="subcellular location">
    <subcellularLocation>
        <location evidence="1">Mitochondrion</location>
    </subcellularLocation>
</comment>
<organism evidence="10">
    <name type="scientific">Chromera velia CCMP2878</name>
    <dbReference type="NCBI Taxonomy" id="1169474"/>
    <lineage>
        <taxon>Eukaryota</taxon>
        <taxon>Sar</taxon>
        <taxon>Alveolata</taxon>
        <taxon>Colpodellida</taxon>
        <taxon>Chromeraceae</taxon>
        <taxon>Chromera</taxon>
    </lineage>
</organism>
<dbReference type="GO" id="GO:0005506">
    <property type="term" value="F:iron ion binding"/>
    <property type="evidence" value="ECO:0007669"/>
    <property type="project" value="TreeGrafter"/>
</dbReference>
<dbReference type="GO" id="GO:0051537">
    <property type="term" value="F:2 iron, 2 sulfur cluster binding"/>
    <property type="evidence" value="ECO:0007669"/>
    <property type="project" value="TreeGrafter"/>
</dbReference>
<evidence type="ECO:0000256" key="8">
    <source>
        <dbReference type="SAM" id="MobiDB-lite"/>
    </source>
</evidence>
<evidence type="ECO:0000256" key="5">
    <source>
        <dbReference type="ARBA" id="ARBA00022723"/>
    </source>
</evidence>
<evidence type="ECO:0000259" key="9">
    <source>
        <dbReference type="Pfam" id="PF01521"/>
    </source>
</evidence>
<dbReference type="PANTHER" id="PTHR43011">
    <property type="entry name" value="IRON-SULFUR CLUSTER ASSEMBLY 2 HOMOLOG, MITOCHONDRIAL"/>
    <property type="match status" value="1"/>
</dbReference>
<protein>
    <recommendedName>
        <fullName evidence="9">Core domain-containing protein</fullName>
    </recommendedName>
</protein>
<dbReference type="Pfam" id="PF01521">
    <property type="entry name" value="Fe-S_biosyn"/>
    <property type="match status" value="1"/>
</dbReference>
<name>A0A0G4HYX8_9ALVE</name>
<keyword evidence="4" id="KW-0004">4Fe-4S</keyword>
<dbReference type="PANTHER" id="PTHR43011:SF1">
    <property type="entry name" value="IRON-SULFUR CLUSTER ASSEMBLY 2 HOMOLOG, MITOCHONDRIAL"/>
    <property type="match status" value="1"/>
</dbReference>
<dbReference type="InterPro" id="IPR016092">
    <property type="entry name" value="ATAP"/>
</dbReference>
<gene>
    <name evidence="10" type="ORF">Cvel_9596</name>
</gene>
<proteinExistence type="inferred from homology"/>
<feature type="compositionally biased region" description="Low complexity" evidence="8">
    <location>
        <begin position="63"/>
        <end position="76"/>
    </location>
</feature>
<dbReference type="GO" id="GO:0051539">
    <property type="term" value="F:4 iron, 4 sulfur cluster binding"/>
    <property type="evidence" value="ECO:0007669"/>
    <property type="project" value="UniProtKB-KW"/>
</dbReference>
<dbReference type="EMBL" id="CDMZ01004444">
    <property type="protein sequence ID" value="CEM49757.1"/>
    <property type="molecule type" value="Genomic_DNA"/>
</dbReference>
<dbReference type="InterPro" id="IPR035903">
    <property type="entry name" value="HesB-like_dom_sf"/>
</dbReference>
<sequence length="202" mass="21720">MFSSARSRLLRLDSLRSLALPRGCPPLSNPPYVRFPAVPGVRHQDQFGFSSVSITESFDKGNTSTPISVSSSPASESGRDDTVASGVPSLSDGAVERLKELGKESQSGEPPWLRLMVESGGCAGFQYSFTLIGDSEKADALKEDDRVFEKDGCKLVVDEVSIDLLGGCAVDWMEEMIRSSFAVKNNDQAASTCSCGHSFDVR</sequence>
<dbReference type="VEuPathDB" id="CryptoDB:Cvel_9596"/>
<dbReference type="InterPro" id="IPR000361">
    <property type="entry name" value="ATAP_core_dom"/>
</dbReference>
<comment type="similarity">
    <text evidence="3">Belongs to the HesB/IscA family.</text>
</comment>
<dbReference type="AlphaFoldDB" id="A0A0G4HYX8"/>
<keyword evidence="4" id="KW-0411">Iron-sulfur</keyword>
<accession>A0A0G4HYX8</accession>
<dbReference type="GO" id="GO:0120510">
    <property type="term" value="C:mitochondrial [4Fe-4S] assembly complex"/>
    <property type="evidence" value="ECO:0007669"/>
    <property type="project" value="UniProtKB-ARBA"/>
</dbReference>
<dbReference type="SUPFAM" id="SSF89360">
    <property type="entry name" value="HesB-like domain"/>
    <property type="match status" value="1"/>
</dbReference>
<dbReference type="NCBIfam" id="TIGR00049">
    <property type="entry name" value="iron-sulfur cluster assembly accessory protein"/>
    <property type="match status" value="1"/>
</dbReference>
<reference evidence="10" key="1">
    <citation type="submission" date="2014-11" db="EMBL/GenBank/DDBJ databases">
        <authorList>
            <person name="Otto D Thomas"/>
            <person name="Naeem Raeece"/>
        </authorList>
    </citation>
    <scope>NUCLEOTIDE SEQUENCE</scope>
</reference>
<comment type="pathway">
    <text evidence="2">Cofactor biosynthesis; iron-sulfur cluster biosynthesis.</text>
</comment>
<keyword evidence="7" id="KW-0496">Mitochondrion</keyword>
<evidence type="ECO:0000313" key="10">
    <source>
        <dbReference type="EMBL" id="CEM49757.1"/>
    </source>
</evidence>
<feature type="region of interest" description="Disordered" evidence="8">
    <location>
        <begin position="60"/>
        <end position="89"/>
    </location>
</feature>
<evidence type="ECO:0000256" key="3">
    <source>
        <dbReference type="ARBA" id="ARBA00006718"/>
    </source>
</evidence>
<dbReference type="Gene3D" id="2.60.300.12">
    <property type="entry name" value="HesB-like domain"/>
    <property type="match status" value="1"/>
</dbReference>
<feature type="domain" description="Core" evidence="9">
    <location>
        <begin position="90"/>
        <end position="196"/>
    </location>
</feature>
<evidence type="ECO:0000256" key="6">
    <source>
        <dbReference type="ARBA" id="ARBA00023004"/>
    </source>
</evidence>
<keyword evidence="5" id="KW-0479">Metal-binding</keyword>
<evidence type="ECO:0000256" key="2">
    <source>
        <dbReference type="ARBA" id="ARBA00005151"/>
    </source>
</evidence>
<keyword evidence="6" id="KW-0408">Iron</keyword>
<evidence type="ECO:0000256" key="7">
    <source>
        <dbReference type="ARBA" id="ARBA00023128"/>
    </source>
</evidence>